<dbReference type="AlphaFoldDB" id="A0A656IDB8"/>
<comment type="caution">
    <text evidence="1">The sequence shown here is derived from an EMBL/GenBank/DDBJ whole genome shotgun (WGS) entry which is preliminary data.</text>
</comment>
<dbReference type="Proteomes" id="UP000014535">
    <property type="component" value="Unassembled WGS sequence"/>
</dbReference>
<protein>
    <submittedName>
        <fullName evidence="1">Uncharacterized protein</fullName>
    </submittedName>
</protein>
<name>A0A656IDB8_SALE2</name>
<evidence type="ECO:0000313" key="2">
    <source>
        <dbReference type="Proteomes" id="UP000014535"/>
    </source>
</evidence>
<gene>
    <name evidence="1" type="ORF">A673_05062</name>
</gene>
<sequence>MHTNRFFRQPFSPGVSFRSTEPIKRLCILSCSAPGLITPPV</sequence>
<evidence type="ECO:0000313" key="1">
    <source>
        <dbReference type="EMBL" id="EPI62478.1"/>
    </source>
</evidence>
<reference evidence="1 2" key="1">
    <citation type="submission" date="2013-04" db="EMBL/GenBank/DDBJ databases">
        <authorList>
            <person name="McClelland M."/>
            <person name="Porwollik S."/>
            <person name="Desai P."/>
            <person name="Cheng P."/>
            <person name="Wollam A."/>
            <person name="Pepin K."/>
            <person name="Palsikar V.B."/>
            <person name="Fulton L."/>
            <person name="Fulton R."/>
            <person name="Delehaunty K."/>
            <person name="Fronick C."/>
            <person name="Godfrey J."/>
            <person name="Waligorski J."/>
            <person name="Appelbaum E."/>
            <person name="Tomlinson C."/>
            <person name="Warren W."/>
            <person name="Sodergren E."/>
            <person name="Weinstock G."/>
            <person name="Wilson R.K."/>
        </authorList>
    </citation>
    <scope>NUCLEOTIDE SEQUENCE [LARGE SCALE GENOMIC DNA]</scope>
    <source>
        <strain evidence="1 2">2009K0958</strain>
    </source>
</reference>
<dbReference type="EMBL" id="ATFT01000178">
    <property type="protein sequence ID" value="EPI62478.1"/>
    <property type="molecule type" value="Genomic_DNA"/>
</dbReference>
<proteinExistence type="predicted"/>
<organism evidence="1 2">
    <name type="scientific">Salmonella enteritidis (strain 2009K0958)</name>
    <dbReference type="NCBI Taxonomy" id="1192586"/>
    <lineage>
        <taxon>Bacteria</taxon>
        <taxon>Pseudomonadati</taxon>
        <taxon>Pseudomonadota</taxon>
        <taxon>Gammaproteobacteria</taxon>
        <taxon>Enterobacterales</taxon>
        <taxon>Enterobacteriaceae</taxon>
        <taxon>Salmonella</taxon>
    </lineage>
</organism>
<accession>A0A656IDB8</accession>